<keyword evidence="5" id="KW-0234">DNA repair</keyword>
<keyword evidence="11" id="KW-1185">Reference proteome</keyword>
<feature type="region of interest" description="Disordered" evidence="8">
    <location>
        <begin position="749"/>
        <end position="825"/>
    </location>
</feature>
<evidence type="ECO:0000313" key="11">
    <source>
        <dbReference type="Proteomes" id="UP001642540"/>
    </source>
</evidence>
<dbReference type="Pfam" id="PF16508">
    <property type="entry name" value="NIBRIN_BRCT_II"/>
    <property type="match status" value="1"/>
</dbReference>
<feature type="domain" description="FHA" evidence="9">
    <location>
        <begin position="22"/>
        <end position="82"/>
    </location>
</feature>
<evidence type="ECO:0000256" key="2">
    <source>
        <dbReference type="ARBA" id="ARBA00004286"/>
    </source>
</evidence>
<dbReference type="CDD" id="cd17741">
    <property type="entry name" value="BRCT_nibrin"/>
    <property type="match status" value="1"/>
</dbReference>
<sequence>MLKLECTQKPNVSFPLLTNKTYIVGRKQGDITFSDDQSISRTHAEVLADHPLGNINEPMLTPVLVITDLGSKFGTFATEENIKNKVGVNAREAVNLSISDKLRFGLQWNEFRINYTPLVVTTSSVKATQDFKNKICKLGGHFINEWSVYVTHVVMDSITLTIKAVCALLAAKPIVTQAYITDLLSSYETHKPEPDPNNFLPPVAEKGLSKIDDSTFYPNPGRTTLFAGKTFLFCTQRHLKKLLPAIIAGGGNAKLIADASMVNVLASEYIIMGQPLDIALAEKESRVKIILDTYRNGKKRFIGDSEIGLAAVYNSIEKHCNPKCNITDSVLPQLTTQTQSSSSSSSVIVPPTQDIDSQLSSVGDTSRSVVNETVVKPHVDRPSPNSSLSSRGEKRPTTPSSVSVAGSSTSKKRSAVDVLPGRQSKRLKEISQKTASQTSTNLSRSRVALSNLFGMSDSDSEEDSPVIVPESQPNESLTVNDEQNVVPESQPALLNVVELRNLQSVIDTQESGVGVRKEDDDIFVIPESPPDQSQAIFRNPGTDNILTVTESVMNAKTIPSTSFCSVEPSPPPSSSKKNLRLISQGRDTKKSTDGTPRKRQRQDDEDDNLSERTKKINLDEVNLKTEGSHDELTNSLPLIVLPLVNKTLLRRECYVAETTNETGKPAVKNFKTFKKVLPSFIAGVSGGGSSNNASILNVTIEEIQTKRPVVKLVHYDYSPGTSARYVSDLPPLVQNRDRPLRDVEIETPPAFEEFDEFIQPQPPARRTARRLPEPVAIEEPTTSNRRSSPRKKAPPPPVLTRPTSAPVMEVMDEEEDDDDMWTFNR</sequence>
<organism evidence="10 11">
    <name type="scientific">Orchesella dallaii</name>
    <dbReference type="NCBI Taxonomy" id="48710"/>
    <lineage>
        <taxon>Eukaryota</taxon>
        <taxon>Metazoa</taxon>
        <taxon>Ecdysozoa</taxon>
        <taxon>Arthropoda</taxon>
        <taxon>Hexapoda</taxon>
        <taxon>Collembola</taxon>
        <taxon>Entomobryomorpha</taxon>
        <taxon>Entomobryoidea</taxon>
        <taxon>Orchesellidae</taxon>
        <taxon>Orchesellinae</taxon>
        <taxon>Orchesella</taxon>
    </lineage>
</organism>
<keyword evidence="4" id="KW-0227">DNA damage</keyword>
<keyword evidence="3" id="KW-0158">Chromosome</keyword>
<dbReference type="InterPro" id="IPR036420">
    <property type="entry name" value="BRCT_dom_sf"/>
</dbReference>
<feature type="compositionally biased region" description="Low complexity" evidence="8">
    <location>
        <begin position="397"/>
        <end position="409"/>
    </location>
</feature>
<dbReference type="CDD" id="cd22667">
    <property type="entry name" value="FHA_NBN"/>
    <property type="match status" value="1"/>
</dbReference>
<accession>A0ABP1R8C5</accession>
<evidence type="ECO:0000256" key="7">
    <source>
        <dbReference type="ARBA" id="ARBA00044757"/>
    </source>
</evidence>
<dbReference type="Gene3D" id="3.40.50.10980">
    <property type="entry name" value="Nibrin, BRCT2 domain"/>
    <property type="match status" value="1"/>
</dbReference>
<dbReference type="Pfam" id="PF00498">
    <property type="entry name" value="FHA"/>
    <property type="match status" value="1"/>
</dbReference>
<feature type="compositionally biased region" description="Low complexity" evidence="8">
    <location>
        <begin position="337"/>
        <end position="353"/>
    </location>
</feature>
<dbReference type="Proteomes" id="UP001642540">
    <property type="component" value="Unassembled WGS sequence"/>
</dbReference>
<dbReference type="PANTHER" id="PTHR12162">
    <property type="entry name" value="NIBRIN-RELATED"/>
    <property type="match status" value="1"/>
</dbReference>
<evidence type="ECO:0000256" key="4">
    <source>
        <dbReference type="ARBA" id="ARBA00022763"/>
    </source>
</evidence>
<feature type="compositionally biased region" description="Acidic residues" evidence="8">
    <location>
        <begin position="810"/>
        <end position="825"/>
    </location>
</feature>
<feature type="region of interest" description="Disordered" evidence="8">
    <location>
        <begin position="561"/>
        <end position="613"/>
    </location>
</feature>
<gene>
    <name evidence="10" type="ORF">ODALV1_LOCUS18274</name>
</gene>
<dbReference type="InterPro" id="IPR040227">
    <property type="entry name" value="Nibrin-rel"/>
</dbReference>
<evidence type="ECO:0000256" key="8">
    <source>
        <dbReference type="SAM" id="MobiDB-lite"/>
    </source>
</evidence>
<feature type="compositionally biased region" description="Basic and acidic residues" evidence="8">
    <location>
        <begin position="586"/>
        <end position="596"/>
    </location>
</feature>
<comment type="subcellular location">
    <subcellularLocation>
        <location evidence="2">Chromosome</location>
    </subcellularLocation>
    <subcellularLocation>
        <location evidence="1">Nucleus</location>
    </subcellularLocation>
</comment>
<dbReference type="EMBL" id="CAXLJM020000057">
    <property type="protein sequence ID" value="CAL8118775.1"/>
    <property type="molecule type" value="Genomic_DNA"/>
</dbReference>
<evidence type="ECO:0000259" key="9">
    <source>
        <dbReference type="PROSITE" id="PS50006"/>
    </source>
</evidence>
<evidence type="ECO:0000313" key="10">
    <source>
        <dbReference type="EMBL" id="CAL8118775.1"/>
    </source>
</evidence>
<dbReference type="Gene3D" id="3.40.50.10190">
    <property type="entry name" value="BRCT domain"/>
    <property type="match status" value="1"/>
</dbReference>
<dbReference type="InterPro" id="IPR043014">
    <property type="entry name" value="Nibrin_BRCT2_sf"/>
</dbReference>
<feature type="compositionally biased region" description="Polar residues" evidence="8">
    <location>
        <begin position="354"/>
        <end position="371"/>
    </location>
</feature>
<protein>
    <recommendedName>
        <fullName evidence="9">FHA domain-containing protein</fullName>
    </recommendedName>
</protein>
<evidence type="ECO:0000256" key="5">
    <source>
        <dbReference type="ARBA" id="ARBA00023204"/>
    </source>
</evidence>
<dbReference type="Gene3D" id="2.60.200.20">
    <property type="match status" value="1"/>
</dbReference>
<evidence type="ECO:0000256" key="1">
    <source>
        <dbReference type="ARBA" id="ARBA00004123"/>
    </source>
</evidence>
<feature type="compositionally biased region" description="Polar residues" evidence="8">
    <location>
        <begin position="432"/>
        <end position="443"/>
    </location>
</feature>
<dbReference type="SUPFAM" id="SSF52113">
    <property type="entry name" value="BRCT domain"/>
    <property type="match status" value="1"/>
</dbReference>
<reference evidence="10 11" key="1">
    <citation type="submission" date="2024-08" db="EMBL/GenBank/DDBJ databases">
        <authorList>
            <person name="Cucini C."/>
            <person name="Frati F."/>
        </authorList>
    </citation>
    <scope>NUCLEOTIDE SEQUENCE [LARGE SCALE GENOMIC DNA]</scope>
</reference>
<name>A0ABP1R8C5_9HEXA</name>
<keyword evidence="6" id="KW-0539">Nucleus</keyword>
<comment type="caution">
    <text evidence="10">The sequence shown here is derived from an EMBL/GenBank/DDBJ whole genome shotgun (WGS) entry which is preliminary data.</text>
</comment>
<comment type="similarity">
    <text evidence="7">Belongs to the Nibrin family.</text>
</comment>
<evidence type="ECO:0000256" key="3">
    <source>
        <dbReference type="ARBA" id="ARBA00022454"/>
    </source>
</evidence>
<dbReference type="InterPro" id="IPR032429">
    <property type="entry name" value="Nibrin_BRCT2"/>
</dbReference>
<proteinExistence type="inferred from homology"/>
<dbReference type="PROSITE" id="PS50006">
    <property type="entry name" value="FHA_DOMAIN"/>
    <property type="match status" value="1"/>
</dbReference>
<dbReference type="InterPro" id="IPR008984">
    <property type="entry name" value="SMAD_FHA_dom_sf"/>
</dbReference>
<dbReference type="SUPFAM" id="SSF49879">
    <property type="entry name" value="SMAD/FHA domain"/>
    <property type="match status" value="1"/>
</dbReference>
<dbReference type="PANTHER" id="PTHR12162:SF0">
    <property type="entry name" value="NIBRIN"/>
    <property type="match status" value="1"/>
</dbReference>
<evidence type="ECO:0000256" key="6">
    <source>
        <dbReference type="ARBA" id="ARBA00023242"/>
    </source>
</evidence>
<dbReference type="InterPro" id="IPR000253">
    <property type="entry name" value="FHA_dom"/>
</dbReference>
<feature type="region of interest" description="Disordered" evidence="8">
    <location>
        <begin position="337"/>
        <end position="443"/>
    </location>
</feature>